<gene>
    <name evidence="2" type="ORF">J2045_001194</name>
</gene>
<keyword evidence="3" id="KW-1185">Reference proteome</keyword>
<comment type="caution">
    <text evidence="2">The sequence shown here is derived from an EMBL/GenBank/DDBJ whole genome shotgun (WGS) entry which is preliminary data.</text>
</comment>
<accession>A0ABU0G678</accession>
<dbReference type="InterPro" id="IPR025528">
    <property type="entry name" value="BrnA_antitoxin"/>
</dbReference>
<evidence type="ECO:0000313" key="3">
    <source>
        <dbReference type="Proteomes" id="UP001238496"/>
    </source>
</evidence>
<evidence type="ECO:0000256" key="1">
    <source>
        <dbReference type="SAM" id="MobiDB-lite"/>
    </source>
</evidence>
<dbReference type="Pfam" id="PF14384">
    <property type="entry name" value="BrnA_antitoxin"/>
    <property type="match status" value="1"/>
</dbReference>
<organism evidence="2 3">
    <name type="scientific">Peteryoungia aggregata LMG 23059</name>
    <dbReference type="NCBI Taxonomy" id="1368425"/>
    <lineage>
        <taxon>Bacteria</taxon>
        <taxon>Pseudomonadati</taxon>
        <taxon>Pseudomonadota</taxon>
        <taxon>Alphaproteobacteria</taxon>
        <taxon>Hyphomicrobiales</taxon>
        <taxon>Rhizobiaceae</taxon>
        <taxon>Peteryoungia</taxon>
    </lineage>
</organism>
<dbReference type="Proteomes" id="UP001238496">
    <property type="component" value="Unassembled WGS sequence"/>
</dbReference>
<reference evidence="2 3" key="1">
    <citation type="submission" date="2023-07" db="EMBL/GenBank/DDBJ databases">
        <title>Genomic Encyclopedia of Type Strains, Phase IV (KMG-IV): sequencing the most valuable type-strain genomes for metagenomic binning, comparative biology and taxonomic classification.</title>
        <authorList>
            <person name="Goeker M."/>
        </authorList>
    </citation>
    <scope>NUCLEOTIDE SEQUENCE [LARGE SCALE GENOMIC DNA]</scope>
    <source>
        <strain evidence="2 3">DSM 1111</strain>
    </source>
</reference>
<name>A0ABU0G678_9HYPH</name>
<proteinExistence type="predicted"/>
<dbReference type="RefSeq" id="WP_307370435.1">
    <property type="nucleotide sequence ID" value="NZ_JAUSUW010000003.1"/>
</dbReference>
<evidence type="ECO:0000313" key="2">
    <source>
        <dbReference type="EMBL" id="MDQ0420175.1"/>
    </source>
</evidence>
<feature type="region of interest" description="Disordered" evidence="1">
    <location>
        <begin position="1"/>
        <end position="22"/>
    </location>
</feature>
<protein>
    <submittedName>
        <fullName evidence="2">Uncharacterized protein (DUF4415 family)</fullName>
    </submittedName>
</protein>
<sequence length="104" mass="12144">MSENRKPSPKSLDQDLPLTDEDGEVREMTLEDFSAFRPTRALVPEVVERWERTRGQRGPQKAPVKERVGLRLNRDVVEHFRQTGPGWQSRINDVLEDYVKAREN</sequence>
<dbReference type="EMBL" id="JAUSUW010000003">
    <property type="protein sequence ID" value="MDQ0420175.1"/>
    <property type="molecule type" value="Genomic_DNA"/>
</dbReference>